<dbReference type="InterPro" id="IPR002104">
    <property type="entry name" value="Integrase_catalytic"/>
</dbReference>
<evidence type="ECO:0000256" key="2">
    <source>
        <dbReference type="ARBA" id="ARBA00022908"/>
    </source>
</evidence>
<dbReference type="InterPro" id="IPR011010">
    <property type="entry name" value="DNA_brk_join_enz"/>
</dbReference>
<dbReference type="Gene3D" id="1.10.150.130">
    <property type="match status" value="1"/>
</dbReference>
<dbReference type="GO" id="GO:0003677">
    <property type="term" value="F:DNA binding"/>
    <property type="evidence" value="ECO:0007669"/>
    <property type="project" value="UniProtKB-KW"/>
</dbReference>
<dbReference type="GO" id="GO:0006310">
    <property type="term" value="P:DNA recombination"/>
    <property type="evidence" value="ECO:0007669"/>
    <property type="project" value="UniProtKB-KW"/>
</dbReference>
<feature type="compositionally biased region" description="Basic residues" evidence="5">
    <location>
        <begin position="321"/>
        <end position="330"/>
    </location>
</feature>
<dbReference type="InterPro" id="IPR013762">
    <property type="entry name" value="Integrase-like_cat_sf"/>
</dbReference>
<protein>
    <submittedName>
        <fullName evidence="7">Site-specific tyrosine recombinase XerC</fullName>
    </submittedName>
</protein>
<feature type="compositionally biased region" description="Basic and acidic residues" evidence="5">
    <location>
        <begin position="331"/>
        <end position="340"/>
    </location>
</feature>
<feature type="domain" description="Tyr recombinase" evidence="6">
    <location>
        <begin position="156"/>
        <end position="330"/>
    </location>
</feature>
<keyword evidence="4" id="KW-0233">DNA recombination</keyword>
<evidence type="ECO:0000313" key="7">
    <source>
        <dbReference type="EMBL" id="SLN28866.1"/>
    </source>
</evidence>
<evidence type="ECO:0000256" key="1">
    <source>
        <dbReference type="ARBA" id="ARBA00008857"/>
    </source>
</evidence>
<evidence type="ECO:0000256" key="5">
    <source>
        <dbReference type="SAM" id="MobiDB-lite"/>
    </source>
</evidence>
<dbReference type="PANTHER" id="PTHR30629">
    <property type="entry name" value="PROPHAGE INTEGRASE"/>
    <property type="match status" value="1"/>
</dbReference>
<comment type="similarity">
    <text evidence="1">Belongs to the 'phage' integrase family.</text>
</comment>
<dbReference type="Gene3D" id="1.10.443.10">
    <property type="entry name" value="Intergrase catalytic core"/>
    <property type="match status" value="1"/>
</dbReference>
<dbReference type="Pfam" id="PF00589">
    <property type="entry name" value="Phage_integrase"/>
    <property type="match status" value="1"/>
</dbReference>
<dbReference type="InterPro" id="IPR010998">
    <property type="entry name" value="Integrase_recombinase_N"/>
</dbReference>
<dbReference type="InterPro" id="IPR050808">
    <property type="entry name" value="Phage_Integrase"/>
</dbReference>
<accession>A0A1X6YRY2</accession>
<gene>
    <name evidence="7" type="ORF">PSM7751_01157</name>
</gene>
<sequence length="340" mass="39194">MKRPDLPYLEFKTVKGREYIYFRKGKYRRRLPSNPDSEEFSIEYWATRNGQRKRQVKTTWHALITSYFQSANYRSLSKGSKANYRRHCEEIREKNGDKDMRAFRRKHALAARDALQDTWSKANERVAVLSILCKHAVDLEWIERNPVEGIEKLKGGEYAPWPDEALSAFTKLCEEKNLNLARTAFELAIGTGQRLGDCIKMKWSDLDGEYIRVTQEKTGADLWIYCPTRLRQYLDELPRMGDYILANGSSGPVGKRQIQKAIQTVREEIGAMHGSGRLVPHGWRYTAAVQLSEAGCSDAEIQAVTGHKTLAMVQKYRAKASQKRASKAAQKRREEWQEDP</sequence>
<dbReference type="PANTHER" id="PTHR30629:SF2">
    <property type="entry name" value="PROPHAGE INTEGRASE INTS-RELATED"/>
    <property type="match status" value="1"/>
</dbReference>
<name>A0A1X6YRY2_9RHOB</name>
<evidence type="ECO:0000256" key="3">
    <source>
        <dbReference type="ARBA" id="ARBA00023125"/>
    </source>
</evidence>
<dbReference type="RefSeq" id="WP_085887048.1">
    <property type="nucleotide sequence ID" value="NZ_FWFN01000002.1"/>
</dbReference>
<dbReference type="AlphaFoldDB" id="A0A1X6YRY2"/>
<keyword evidence="8" id="KW-1185">Reference proteome</keyword>
<organism evidence="7 8">
    <name type="scientific">Pseudooceanicola marinus</name>
    <dbReference type="NCBI Taxonomy" id="396013"/>
    <lineage>
        <taxon>Bacteria</taxon>
        <taxon>Pseudomonadati</taxon>
        <taxon>Pseudomonadota</taxon>
        <taxon>Alphaproteobacteria</taxon>
        <taxon>Rhodobacterales</taxon>
        <taxon>Paracoccaceae</taxon>
        <taxon>Pseudooceanicola</taxon>
    </lineage>
</organism>
<evidence type="ECO:0000313" key="8">
    <source>
        <dbReference type="Proteomes" id="UP000193963"/>
    </source>
</evidence>
<feature type="region of interest" description="Disordered" evidence="5">
    <location>
        <begin position="321"/>
        <end position="340"/>
    </location>
</feature>
<reference evidence="7 8" key="1">
    <citation type="submission" date="2017-03" db="EMBL/GenBank/DDBJ databases">
        <authorList>
            <person name="Afonso C.L."/>
            <person name="Miller P.J."/>
            <person name="Scott M.A."/>
            <person name="Spackman E."/>
            <person name="Goraichik I."/>
            <person name="Dimitrov K.M."/>
            <person name="Suarez D.L."/>
            <person name="Swayne D.E."/>
        </authorList>
    </citation>
    <scope>NUCLEOTIDE SEQUENCE [LARGE SCALE GENOMIC DNA]</scope>
    <source>
        <strain evidence="7 8">CECT 7751</strain>
    </source>
</reference>
<dbReference type="SUPFAM" id="SSF56349">
    <property type="entry name" value="DNA breaking-rejoining enzymes"/>
    <property type="match status" value="1"/>
</dbReference>
<dbReference type="OrthoDB" id="7510934at2"/>
<dbReference type="EMBL" id="FWFN01000002">
    <property type="protein sequence ID" value="SLN28866.1"/>
    <property type="molecule type" value="Genomic_DNA"/>
</dbReference>
<dbReference type="GO" id="GO:0015074">
    <property type="term" value="P:DNA integration"/>
    <property type="evidence" value="ECO:0007669"/>
    <property type="project" value="UniProtKB-KW"/>
</dbReference>
<keyword evidence="2" id="KW-0229">DNA integration</keyword>
<dbReference type="Proteomes" id="UP000193963">
    <property type="component" value="Unassembled WGS sequence"/>
</dbReference>
<evidence type="ECO:0000259" key="6">
    <source>
        <dbReference type="PROSITE" id="PS51898"/>
    </source>
</evidence>
<dbReference type="PROSITE" id="PS51898">
    <property type="entry name" value="TYR_RECOMBINASE"/>
    <property type="match status" value="1"/>
</dbReference>
<proteinExistence type="inferred from homology"/>
<keyword evidence="3" id="KW-0238">DNA-binding</keyword>
<evidence type="ECO:0000256" key="4">
    <source>
        <dbReference type="ARBA" id="ARBA00023172"/>
    </source>
</evidence>